<protein>
    <recommendedName>
        <fullName evidence="3">PAS fold-4 domain-containing protein</fullName>
    </recommendedName>
</protein>
<dbReference type="Proteomes" id="UP000608420">
    <property type="component" value="Unassembled WGS sequence"/>
</dbReference>
<accession>A0ABQ1W8G7</accession>
<keyword evidence="2" id="KW-1185">Reference proteome</keyword>
<dbReference type="EMBL" id="BMIW01000060">
    <property type="protein sequence ID" value="GGG19808.1"/>
    <property type="molecule type" value="Genomic_DNA"/>
</dbReference>
<sequence length="205" mass="23488">MPNSDNNLVEIINSFKQGVAVINREGFILLVNRAWHQHSLDKGIPSSFVWTGVNLLPVYYALAEAEGLSGEELDLVLTGSQPYLRREFQYSRRLEMKWYTIEASTIYKMDGQTVKGALICIADITRNKMLELNHLKTLAQICTLHGLLPICAVCKKIRDEHNIWSSIESFLEKHTHVEFTHDICPECIRRLYPEYSSMLDEPSCS</sequence>
<evidence type="ECO:0000313" key="1">
    <source>
        <dbReference type="EMBL" id="GGG19808.1"/>
    </source>
</evidence>
<dbReference type="Gene3D" id="3.30.450.20">
    <property type="entry name" value="PAS domain"/>
    <property type="match status" value="1"/>
</dbReference>
<evidence type="ECO:0008006" key="3">
    <source>
        <dbReference type="Google" id="ProtNLM"/>
    </source>
</evidence>
<reference evidence="2" key="1">
    <citation type="journal article" date="2019" name="Int. J. Syst. Evol. Microbiol.">
        <title>The Global Catalogue of Microorganisms (GCM) 10K type strain sequencing project: providing services to taxonomists for standard genome sequencing and annotation.</title>
        <authorList>
            <consortium name="The Broad Institute Genomics Platform"/>
            <consortium name="The Broad Institute Genome Sequencing Center for Infectious Disease"/>
            <person name="Wu L."/>
            <person name="Ma J."/>
        </authorList>
    </citation>
    <scope>NUCLEOTIDE SEQUENCE [LARGE SCALE GENOMIC DNA]</scope>
    <source>
        <strain evidence="2">CGMCC 1.15420</strain>
    </source>
</reference>
<name>A0ABQ1W8G7_9BACL</name>
<organism evidence="1 2">
    <name type="scientific">Paenibacillus aceti</name>
    <dbReference type="NCBI Taxonomy" id="1820010"/>
    <lineage>
        <taxon>Bacteria</taxon>
        <taxon>Bacillati</taxon>
        <taxon>Bacillota</taxon>
        <taxon>Bacilli</taxon>
        <taxon>Bacillales</taxon>
        <taxon>Paenibacillaceae</taxon>
        <taxon>Paenibacillus</taxon>
    </lineage>
</organism>
<dbReference type="RefSeq" id="WP_120464947.1">
    <property type="nucleotide sequence ID" value="NZ_BMIW01000060.1"/>
</dbReference>
<proteinExistence type="predicted"/>
<gene>
    <name evidence="1" type="ORF">GCM10010913_47440</name>
</gene>
<comment type="caution">
    <text evidence="1">The sequence shown here is derived from an EMBL/GenBank/DDBJ whole genome shotgun (WGS) entry which is preliminary data.</text>
</comment>
<evidence type="ECO:0000313" key="2">
    <source>
        <dbReference type="Proteomes" id="UP000608420"/>
    </source>
</evidence>